<dbReference type="EMBL" id="GHES01010283">
    <property type="protein sequence ID" value="MPA40842.1"/>
    <property type="molecule type" value="Transcribed_RNA"/>
</dbReference>
<sequence>MKKLKIFYTQGHVCVCVFVCAHMRLAYFTSQIYYSETHCTADGRVKRGRGAVGSRMDETGPYLPPCPNSKGKLLESSGVGVREYWENLAVLVPEKPSSLKYCESSKGESPHDRLKKSKSSGSLGKQHSSKHRSKEKSRDKKKKKKREEEKRRKHHK</sequence>
<gene>
    <name evidence="2" type="ORF">Din_010283</name>
</gene>
<feature type="region of interest" description="Disordered" evidence="1">
    <location>
        <begin position="100"/>
        <end position="156"/>
    </location>
</feature>
<accession>A0A5B6Z9B1</accession>
<proteinExistence type="predicted"/>
<dbReference type="PANTHER" id="PTHR34684">
    <property type="entry name" value="OS08G0192200 PROTEIN"/>
    <property type="match status" value="1"/>
</dbReference>
<organism evidence="2">
    <name type="scientific">Davidia involucrata</name>
    <name type="common">Dove tree</name>
    <dbReference type="NCBI Taxonomy" id="16924"/>
    <lineage>
        <taxon>Eukaryota</taxon>
        <taxon>Viridiplantae</taxon>
        <taxon>Streptophyta</taxon>
        <taxon>Embryophyta</taxon>
        <taxon>Tracheophyta</taxon>
        <taxon>Spermatophyta</taxon>
        <taxon>Magnoliopsida</taxon>
        <taxon>eudicotyledons</taxon>
        <taxon>Gunneridae</taxon>
        <taxon>Pentapetalae</taxon>
        <taxon>asterids</taxon>
        <taxon>Cornales</taxon>
        <taxon>Nyssaceae</taxon>
        <taxon>Davidia</taxon>
    </lineage>
</organism>
<name>A0A5B6Z9B1_DAVIN</name>
<feature type="compositionally biased region" description="Basic residues" evidence="1">
    <location>
        <begin position="127"/>
        <end position="156"/>
    </location>
</feature>
<evidence type="ECO:0000313" key="2">
    <source>
        <dbReference type="EMBL" id="MPA40842.1"/>
    </source>
</evidence>
<feature type="compositionally biased region" description="Basic and acidic residues" evidence="1">
    <location>
        <begin position="103"/>
        <end position="112"/>
    </location>
</feature>
<evidence type="ECO:0000256" key="1">
    <source>
        <dbReference type="SAM" id="MobiDB-lite"/>
    </source>
</evidence>
<dbReference type="PANTHER" id="PTHR34684:SF1">
    <property type="entry name" value="OS08G0192200 PROTEIN"/>
    <property type="match status" value="1"/>
</dbReference>
<protein>
    <submittedName>
        <fullName evidence="2">Uncharacterized protein</fullName>
    </submittedName>
</protein>
<dbReference type="AlphaFoldDB" id="A0A5B6Z9B1"/>
<reference evidence="2" key="1">
    <citation type="submission" date="2019-08" db="EMBL/GenBank/DDBJ databases">
        <title>Reference gene set and small RNA set construction with multiple tissues from Davidia involucrata Baill.</title>
        <authorList>
            <person name="Yang H."/>
            <person name="Zhou C."/>
            <person name="Li G."/>
            <person name="Wang J."/>
            <person name="Gao P."/>
            <person name="Wang M."/>
            <person name="Wang R."/>
            <person name="Zhao Y."/>
        </authorList>
    </citation>
    <scope>NUCLEOTIDE SEQUENCE</scope>
    <source>
        <tissue evidence="2">Mixed with DoveR01_LX</tissue>
    </source>
</reference>